<evidence type="ECO:0000313" key="3">
    <source>
        <dbReference type="Proteomes" id="UP000614272"/>
    </source>
</evidence>
<protein>
    <recommendedName>
        <fullName evidence="1">Phytase-like domain-containing protein</fullName>
    </recommendedName>
</protein>
<organism evidence="2 3">
    <name type="scientific">Lacimicrobium alkaliphilum</name>
    <dbReference type="NCBI Taxonomy" id="1526571"/>
    <lineage>
        <taxon>Bacteria</taxon>
        <taxon>Pseudomonadati</taxon>
        <taxon>Pseudomonadota</taxon>
        <taxon>Gammaproteobacteria</taxon>
        <taxon>Alteromonadales</taxon>
        <taxon>Alteromonadaceae</taxon>
        <taxon>Lacimicrobium</taxon>
    </lineage>
</organism>
<comment type="caution">
    <text evidence="2">The sequence shown here is derived from an EMBL/GenBank/DDBJ whole genome shotgun (WGS) entry which is preliminary data.</text>
</comment>
<dbReference type="Pfam" id="PF13449">
    <property type="entry name" value="Phytase-like"/>
    <property type="match status" value="1"/>
</dbReference>
<dbReference type="InterPro" id="IPR011041">
    <property type="entry name" value="Quinoprot_gluc/sorb_DH_b-prop"/>
</dbReference>
<name>A0ABQ1RR04_9ALTE</name>
<accession>A0ABQ1RR04</accession>
<dbReference type="EMBL" id="BMGJ01000018">
    <property type="protein sequence ID" value="GGD76608.1"/>
    <property type="molecule type" value="Genomic_DNA"/>
</dbReference>
<reference evidence="3" key="1">
    <citation type="journal article" date="2019" name="Int. J. Syst. Evol. Microbiol.">
        <title>The Global Catalogue of Microorganisms (GCM) 10K type strain sequencing project: providing services to taxonomists for standard genome sequencing and annotation.</title>
        <authorList>
            <consortium name="The Broad Institute Genomics Platform"/>
            <consortium name="The Broad Institute Genome Sequencing Center for Infectious Disease"/>
            <person name="Wu L."/>
            <person name="Ma J."/>
        </authorList>
    </citation>
    <scope>NUCLEOTIDE SEQUENCE [LARGE SCALE GENOMIC DNA]</scope>
    <source>
        <strain evidence="3">CGMCC 1.12923</strain>
    </source>
</reference>
<sequence>MNRTYFFGLFLFFYGNALSLCAQQLDVKGKWIRHVDGTVMVDPQPSGLTLWNGKLLSVSDRSAKSSQRLRLHPISSDNASLTEPQWPISLSEQVKDSCFADYLSNNPDLEALVVDPKDNRVFLTVTEDASKAVLSKDCASRYAGTGSTDFPTVLIRLELKQDRQLLITGLRPLKFAPEYRVGNFPNDGIEGLTFGPDRTLYLALEKDMAVQPRIFKTTVDEAFWQNEDFVAVEDAGLLLPEFVSGNHPINALTYYAAGKGSGFLLAAARNDDQVWIVDLDKRLPTRMLDLDFMAEAGGECAAWEPIEYTAIEGIAVKDDSLWMVNDPWKVNYPKNIRCEANRQHYQNMSPLLFKLPLNPLWFAEP</sequence>
<dbReference type="SUPFAM" id="SSF50952">
    <property type="entry name" value="Soluble quinoprotein glucose dehydrogenase"/>
    <property type="match status" value="1"/>
</dbReference>
<dbReference type="Proteomes" id="UP000614272">
    <property type="component" value="Unassembled WGS sequence"/>
</dbReference>
<feature type="domain" description="Phytase-like" evidence="1">
    <location>
        <begin position="46"/>
        <end position="218"/>
    </location>
</feature>
<dbReference type="RefSeq" id="WP_099036055.1">
    <property type="nucleotide sequence ID" value="NZ_BMGJ01000018.1"/>
</dbReference>
<keyword evidence="3" id="KW-1185">Reference proteome</keyword>
<evidence type="ECO:0000259" key="1">
    <source>
        <dbReference type="Pfam" id="PF13449"/>
    </source>
</evidence>
<proteinExistence type="predicted"/>
<evidence type="ECO:0000313" key="2">
    <source>
        <dbReference type="EMBL" id="GGD76608.1"/>
    </source>
</evidence>
<gene>
    <name evidence="2" type="ORF">GCM10011357_34540</name>
</gene>
<dbReference type="InterPro" id="IPR027372">
    <property type="entry name" value="Phytase-like_dom"/>
</dbReference>